<keyword evidence="11" id="KW-0966">Cell projection</keyword>
<protein>
    <recommendedName>
        <fullName evidence="3 9">Flagellar biosynthetic protein FliR</fullName>
    </recommendedName>
</protein>
<evidence type="ECO:0000256" key="3">
    <source>
        <dbReference type="ARBA" id="ARBA00021717"/>
    </source>
</evidence>
<evidence type="ECO:0000313" key="12">
    <source>
        <dbReference type="Proteomes" id="UP000000378"/>
    </source>
</evidence>
<dbReference type="AlphaFoldDB" id="D7CM15"/>
<dbReference type="PRINTS" id="PR00953">
    <property type="entry name" value="TYPE3IMRPROT"/>
</dbReference>
<evidence type="ECO:0000256" key="8">
    <source>
        <dbReference type="ARBA" id="ARBA00023143"/>
    </source>
</evidence>
<evidence type="ECO:0000256" key="6">
    <source>
        <dbReference type="ARBA" id="ARBA00022989"/>
    </source>
</evidence>
<dbReference type="Proteomes" id="UP000000378">
    <property type="component" value="Chromosome"/>
</dbReference>
<dbReference type="GO" id="GO:0009425">
    <property type="term" value="C:bacterial-type flagellum basal body"/>
    <property type="evidence" value="ECO:0007669"/>
    <property type="project" value="UniProtKB-SubCell"/>
</dbReference>
<feature type="transmembrane region" description="Helical" evidence="10">
    <location>
        <begin position="64"/>
        <end position="92"/>
    </location>
</feature>
<keyword evidence="5 10" id="KW-0812">Transmembrane</keyword>
<dbReference type="STRING" id="643648.Slip_0971"/>
<dbReference type="GO" id="GO:0044780">
    <property type="term" value="P:bacterial-type flagellum assembly"/>
    <property type="evidence" value="ECO:0007669"/>
    <property type="project" value="UniProtKB-UniRule"/>
</dbReference>
<organism evidence="11 12">
    <name type="scientific">Syntrophothermus lipocalidus (strain DSM 12680 / TGB-C1)</name>
    <dbReference type="NCBI Taxonomy" id="643648"/>
    <lineage>
        <taxon>Bacteria</taxon>
        <taxon>Bacillati</taxon>
        <taxon>Bacillota</taxon>
        <taxon>Clostridia</taxon>
        <taxon>Eubacteriales</taxon>
        <taxon>Syntrophomonadaceae</taxon>
        <taxon>Syntrophothermus</taxon>
    </lineage>
</organism>
<dbReference type="InterPro" id="IPR002010">
    <property type="entry name" value="T3SS_IM_R"/>
</dbReference>
<dbReference type="RefSeq" id="WP_013175152.1">
    <property type="nucleotide sequence ID" value="NC_014220.1"/>
</dbReference>
<keyword evidence="11" id="KW-0282">Flagellum</keyword>
<dbReference type="Pfam" id="PF01311">
    <property type="entry name" value="Bac_export_1"/>
    <property type="match status" value="1"/>
</dbReference>
<accession>D7CM15</accession>
<evidence type="ECO:0000256" key="4">
    <source>
        <dbReference type="ARBA" id="ARBA00022475"/>
    </source>
</evidence>
<keyword evidence="11" id="KW-0969">Cilium</keyword>
<dbReference type="PANTHER" id="PTHR30065">
    <property type="entry name" value="FLAGELLAR BIOSYNTHETIC PROTEIN FLIR"/>
    <property type="match status" value="1"/>
</dbReference>
<dbReference type="eggNOG" id="COG1684">
    <property type="taxonomic scope" value="Bacteria"/>
</dbReference>
<comment type="function">
    <text evidence="1 10">Role in flagellar biosynthesis.</text>
</comment>
<dbReference type="EMBL" id="CP002048">
    <property type="protein sequence ID" value="ADI01750.1"/>
    <property type="molecule type" value="Genomic_DNA"/>
</dbReference>
<feature type="transmembrane region" description="Helical" evidence="10">
    <location>
        <begin position="207"/>
        <end position="233"/>
    </location>
</feature>
<keyword evidence="8 10" id="KW-0975">Bacterial flagellum</keyword>
<keyword evidence="12" id="KW-1185">Reference proteome</keyword>
<feature type="transmembrane region" description="Helical" evidence="10">
    <location>
        <begin position="112"/>
        <end position="134"/>
    </location>
</feature>
<dbReference type="GO" id="GO:0006605">
    <property type="term" value="P:protein targeting"/>
    <property type="evidence" value="ECO:0007669"/>
    <property type="project" value="UniProtKB-UniRule"/>
</dbReference>
<dbReference type="NCBIfam" id="TIGR01400">
    <property type="entry name" value="fliR"/>
    <property type="match status" value="1"/>
</dbReference>
<dbReference type="HOGENOM" id="CLU_063626_2_1_9"/>
<comment type="subcellular location">
    <subcellularLocation>
        <location evidence="10">Cell membrane</location>
        <topology evidence="10">Multi-pass membrane protein</topology>
    </subcellularLocation>
    <subcellularLocation>
        <location evidence="10">Bacterial flagellum basal body</location>
    </subcellularLocation>
</comment>
<evidence type="ECO:0000256" key="5">
    <source>
        <dbReference type="ARBA" id="ARBA00022692"/>
    </source>
</evidence>
<dbReference type="KEGG" id="slp:Slip_0971"/>
<reference evidence="12" key="1">
    <citation type="journal article" date="2010" name="Stand. Genomic Sci.">
        <title>Complete genome sequence of Syntrophothermus lipocalidus type strain (TGB-C1T).</title>
        <authorList>
            <consortium name="US DOE Joint Genome Institute (JGI-PGF)"/>
            <person name="Djao O."/>
            <person name="Zhang X."/>
            <person name="Lucas S."/>
            <person name="Lapidus A."/>
            <person name="Glavina Del Rio T."/>
            <person name="Nolan M."/>
            <person name="Tice H."/>
            <person name="Cheng J."/>
            <person name="Han C."/>
            <person name="Tapia R."/>
            <person name="Goodwin L."/>
            <person name="Pitluck S."/>
            <person name="Liolios K."/>
            <person name="Ivanova N."/>
            <person name="Mavromatis K."/>
            <person name="Mikhailova N."/>
            <person name="Ovchinnikova G."/>
            <person name="Pati A."/>
            <person name="Brambilla E."/>
            <person name="Chen A."/>
            <person name="Palaniappan K."/>
            <person name="Land M."/>
            <person name="Hauser L."/>
            <person name="Chang Y."/>
            <person name="Jeffries C."/>
            <person name="Rohde M."/>
            <person name="Sikorski J."/>
            <person name="Spring S."/>
            <person name="Goker M."/>
            <person name="Detter J."/>
            <person name="Woyke T."/>
            <person name="Bristow J."/>
            <person name="Eisen J."/>
            <person name="Markowitz V."/>
            <person name="Hugenholtz P."/>
            <person name="Kyrpides N."/>
            <person name="Klenk H."/>
        </authorList>
    </citation>
    <scope>NUCLEOTIDE SEQUENCE [LARGE SCALE GENOMIC DNA]</scope>
    <source>
        <strain evidence="12">DSM 12680 / TGB-C1</strain>
    </source>
</reference>
<keyword evidence="7 10" id="KW-0472">Membrane</keyword>
<dbReference type="PANTHER" id="PTHR30065:SF1">
    <property type="entry name" value="SURFACE PRESENTATION OF ANTIGENS PROTEIN SPAR"/>
    <property type="match status" value="1"/>
</dbReference>
<reference evidence="11 12" key="2">
    <citation type="journal article" date="2010" name="Stand. Genomic Sci.">
        <title>Complete genome sequence of Syntrophothermus lipocalidus type strain (TGB-C1).</title>
        <authorList>
            <person name="Djao O.D."/>
            <person name="Zhang X."/>
            <person name="Lucas S."/>
            <person name="Lapidus A."/>
            <person name="Del Rio T.G."/>
            <person name="Nolan M."/>
            <person name="Tice H."/>
            <person name="Cheng J.F."/>
            <person name="Han C."/>
            <person name="Tapia R."/>
            <person name="Goodwin L."/>
            <person name="Pitluck S."/>
            <person name="Liolios K."/>
            <person name="Ivanova N."/>
            <person name="Mavromatis K."/>
            <person name="Mikhailova N."/>
            <person name="Ovchinnikova G."/>
            <person name="Pati A."/>
            <person name="Brambilla E."/>
            <person name="Chen A."/>
            <person name="Palaniappan K."/>
            <person name="Land M."/>
            <person name="Hauser L."/>
            <person name="Chang Y.J."/>
            <person name="Jeffries C.D."/>
            <person name="Rohde M."/>
            <person name="Sikorski J."/>
            <person name="Spring S."/>
            <person name="Goker M."/>
            <person name="Detter J.C."/>
            <person name="Woyke T."/>
            <person name="Bristow J."/>
            <person name="Eisen J.A."/>
            <person name="Markowitz V."/>
            <person name="Hugenholtz P."/>
            <person name="Kyrpides N.C."/>
            <person name="Klenk H.P."/>
        </authorList>
    </citation>
    <scope>NUCLEOTIDE SEQUENCE [LARGE SCALE GENOMIC DNA]</scope>
    <source>
        <strain evidence="12">DSM 12680 / TGB-C1</strain>
    </source>
</reference>
<proteinExistence type="inferred from homology"/>
<name>D7CM15_SYNLT</name>
<evidence type="ECO:0000256" key="2">
    <source>
        <dbReference type="ARBA" id="ARBA00009772"/>
    </source>
</evidence>
<evidence type="ECO:0000256" key="1">
    <source>
        <dbReference type="ARBA" id="ARBA00002578"/>
    </source>
</evidence>
<feature type="transmembrane region" description="Helical" evidence="10">
    <location>
        <begin position="172"/>
        <end position="195"/>
    </location>
</feature>
<evidence type="ECO:0000256" key="10">
    <source>
        <dbReference type="RuleBase" id="RU362071"/>
    </source>
</evidence>
<comment type="similarity">
    <text evidence="2 10">Belongs to the FliR/MopE/SpaR family.</text>
</comment>
<sequence>MPLEIDKFLLVFARVSGLFLSAPVYSSRQIPVQIKVFLGLLLAAIITYVRPISTRVELDNTGIFLVALAVEVFTGYALGLAGYVLFAAVQLAGQLVDMQMGFGIVNVMDPQSGMQVPLVGSFYYLLAILVFLGIDGHHQLLSAVYHSYDVIPILGAKFQPGFTAFLVKLGGYMFVLGVKIAAPVVAALLVADTALGFMARTVPQMNIFLVGMPLKILGGIVMLLLVIPVYVWLLQVLFAQFFDCLDQALYFLAR</sequence>
<evidence type="ECO:0000256" key="9">
    <source>
        <dbReference type="NCBIfam" id="TIGR01400"/>
    </source>
</evidence>
<evidence type="ECO:0000256" key="7">
    <source>
        <dbReference type="ARBA" id="ARBA00023136"/>
    </source>
</evidence>
<gene>
    <name evidence="11" type="ordered locus">Slip_0971</name>
</gene>
<dbReference type="GO" id="GO:0005886">
    <property type="term" value="C:plasma membrane"/>
    <property type="evidence" value="ECO:0007669"/>
    <property type="project" value="UniProtKB-SubCell"/>
</dbReference>
<feature type="transmembrane region" description="Helical" evidence="10">
    <location>
        <begin position="36"/>
        <end position="52"/>
    </location>
</feature>
<dbReference type="InterPro" id="IPR006303">
    <property type="entry name" value="FliR"/>
</dbReference>
<keyword evidence="6 10" id="KW-1133">Transmembrane helix</keyword>
<keyword evidence="4 10" id="KW-1003">Cell membrane</keyword>
<evidence type="ECO:0000313" key="11">
    <source>
        <dbReference type="EMBL" id="ADI01750.1"/>
    </source>
</evidence>